<name>A0A8J2BSP3_9BACT</name>
<feature type="region of interest" description="Disordered" evidence="1">
    <location>
        <begin position="1"/>
        <end position="39"/>
    </location>
</feature>
<sequence length="176" mass="19983">MPRKRKTHPTDSDGVRDFRHSKARRKNNPPAGDAPTYEVRERQTTRYAYDPHLGPQLVWAGKKEHTSFEVDVVSLHIHERISTKAILNAVRRPEPPQPDLFGETLLPADQQIEFYQHEVGWANRLILGDNLLVMNSLLVKGGKGDDHYLSVVCSSSHVGSQRRHRLVGDIPAQERA</sequence>
<evidence type="ECO:0000313" key="2">
    <source>
        <dbReference type="EMBL" id="CAF0704617.1"/>
    </source>
</evidence>
<feature type="compositionally biased region" description="Basic and acidic residues" evidence="1">
    <location>
        <begin position="8"/>
        <end position="20"/>
    </location>
</feature>
<organism evidence="2 3">
    <name type="scientific">Candidatus Methylacidithermus pantelleriae</name>
    <dbReference type="NCBI Taxonomy" id="2744239"/>
    <lineage>
        <taxon>Bacteria</taxon>
        <taxon>Pseudomonadati</taxon>
        <taxon>Verrucomicrobiota</taxon>
        <taxon>Methylacidiphilae</taxon>
        <taxon>Methylacidiphilales</taxon>
        <taxon>Methylacidiphilaceae</taxon>
        <taxon>Candidatus Methylacidithermus</taxon>
    </lineage>
</organism>
<proteinExistence type="predicted"/>
<evidence type="ECO:0000313" key="3">
    <source>
        <dbReference type="Proteomes" id="UP000663859"/>
    </source>
</evidence>
<accession>A0A8J2BSP3</accession>
<dbReference type="EMBL" id="CAJNOB010000067">
    <property type="protein sequence ID" value="CAF0704617.1"/>
    <property type="molecule type" value="Genomic_DNA"/>
</dbReference>
<keyword evidence="3" id="KW-1185">Reference proteome</keyword>
<dbReference type="AlphaFoldDB" id="A0A8J2BSP3"/>
<gene>
    <name evidence="2" type="ORF">MPNT_70095</name>
</gene>
<reference evidence="2" key="1">
    <citation type="submission" date="2021-02" db="EMBL/GenBank/DDBJ databases">
        <authorList>
            <person name="Cremers G."/>
            <person name="Picone N."/>
        </authorList>
    </citation>
    <scope>NUCLEOTIDE SEQUENCE</scope>
    <source>
        <strain evidence="2">PQ17</strain>
    </source>
</reference>
<dbReference type="RefSeq" id="WP_174582551.1">
    <property type="nucleotide sequence ID" value="NZ_CAJNOB010000067.1"/>
</dbReference>
<evidence type="ECO:0000256" key="1">
    <source>
        <dbReference type="SAM" id="MobiDB-lite"/>
    </source>
</evidence>
<comment type="caution">
    <text evidence="2">The sequence shown here is derived from an EMBL/GenBank/DDBJ whole genome shotgun (WGS) entry which is preliminary data.</text>
</comment>
<dbReference type="Proteomes" id="UP000663859">
    <property type="component" value="Unassembled WGS sequence"/>
</dbReference>
<protein>
    <submittedName>
        <fullName evidence="2">Uncharacterized protein</fullName>
    </submittedName>
</protein>